<evidence type="ECO:0000256" key="1">
    <source>
        <dbReference type="ARBA" id="ARBA00009528"/>
    </source>
</evidence>
<dbReference type="Pfam" id="PF00883">
    <property type="entry name" value="Peptidase_M17"/>
    <property type="match status" value="1"/>
</dbReference>
<keyword evidence="5" id="KW-0464">Manganese</keyword>
<dbReference type="PROSITE" id="PS00631">
    <property type="entry name" value="CYTOSOL_AP"/>
    <property type="match status" value="1"/>
</dbReference>
<sequence>MPFRFVAKATPKSIPLTPVTAGSLAGWLKTAEARTARWVRDSGFKADAGTVCLVPDADGGLERVLFGAGESAQPGGGLWDLAPLPPLLPKGRYYLDADLAPEAATRAATGWALAHYRFDKFKEKTVFKAELVWPEGADQAEVTRLAEATGLARDLINRPANDLGPAELAEAAAELAKRYKAKVAVTEGEALLAENYPMVHAVGRAADRAPRLIDIRWGKKNHPKVTIVGKGVIFDSGGLDLKPASAMLMMKKDMGGSAQALALAQLVMDAKLPVRLRVLVPAVENAVSGNAFRPMDILSSRKGLTVEVGNTDAEGRLVLADALTEADSEAPEMILDFSTLTGAARVALGTEVPALFANDDALAADLLEAGEEVEDHLWRLPLHQPYKAMLKSPNADLSSTGSGGYAGAITAALFLEHFVSPKTRWAHVDLMAWNLKARPGRPEGGEAMGVRAFYKMLRKRYG</sequence>
<dbReference type="GO" id="GO:0030145">
    <property type="term" value="F:manganese ion binding"/>
    <property type="evidence" value="ECO:0007669"/>
    <property type="project" value="InterPro"/>
</dbReference>
<proteinExistence type="inferred from homology"/>
<dbReference type="RefSeq" id="WP_257766702.1">
    <property type="nucleotide sequence ID" value="NZ_CP102480.1"/>
</dbReference>
<dbReference type="InterPro" id="IPR011356">
    <property type="entry name" value="Leucine_aapep/pepB"/>
</dbReference>
<dbReference type="GO" id="GO:0070006">
    <property type="term" value="F:metalloaminopeptidase activity"/>
    <property type="evidence" value="ECO:0007669"/>
    <property type="project" value="InterPro"/>
</dbReference>
<protein>
    <submittedName>
        <fullName evidence="7">Leucyl aminopeptidase family protein</fullName>
    </submittedName>
</protein>
<dbReference type="SUPFAM" id="SSF53187">
    <property type="entry name" value="Zn-dependent exopeptidases"/>
    <property type="match status" value="1"/>
</dbReference>
<reference evidence="7" key="1">
    <citation type="submission" date="2022-08" db="EMBL/GenBank/DDBJ databases">
        <title>Nisaea acidiphila sp. nov., isolated from a marine algal debris and emended description of the genus Nisaea Urios et al. 2008.</title>
        <authorList>
            <person name="Kwon K."/>
        </authorList>
    </citation>
    <scope>NUCLEOTIDE SEQUENCE</scope>
    <source>
        <strain evidence="7">MEBiC11861</strain>
    </source>
</reference>
<evidence type="ECO:0000313" key="8">
    <source>
        <dbReference type="Proteomes" id="UP001060336"/>
    </source>
</evidence>
<comment type="similarity">
    <text evidence="1">Belongs to the peptidase M17 family.</text>
</comment>
<evidence type="ECO:0000256" key="4">
    <source>
        <dbReference type="ARBA" id="ARBA00022801"/>
    </source>
</evidence>
<accession>A0A9J7AML4</accession>
<keyword evidence="3" id="KW-0645">Protease</keyword>
<keyword evidence="2 7" id="KW-0031">Aminopeptidase</keyword>
<dbReference type="InterPro" id="IPR048816">
    <property type="entry name" value="Peptidase_M17_N_1"/>
</dbReference>
<dbReference type="PRINTS" id="PR00481">
    <property type="entry name" value="LAMNOPPTDASE"/>
</dbReference>
<organism evidence="7 8">
    <name type="scientific">Nisaea acidiphila</name>
    <dbReference type="NCBI Taxonomy" id="1862145"/>
    <lineage>
        <taxon>Bacteria</taxon>
        <taxon>Pseudomonadati</taxon>
        <taxon>Pseudomonadota</taxon>
        <taxon>Alphaproteobacteria</taxon>
        <taxon>Rhodospirillales</taxon>
        <taxon>Thalassobaculaceae</taxon>
        <taxon>Nisaea</taxon>
    </lineage>
</organism>
<dbReference type="KEGG" id="naci:NUH88_12285"/>
<dbReference type="AlphaFoldDB" id="A0A9J7AML4"/>
<evidence type="ECO:0000259" key="6">
    <source>
        <dbReference type="PROSITE" id="PS00631"/>
    </source>
</evidence>
<name>A0A9J7AML4_9PROT</name>
<dbReference type="GO" id="GO:0006508">
    <property type="term" value="P:proteolysis"/>
    <property type="evidence" value="ECO:0007669"/>
    <property type="project" value="UniProtKB-KW"/>
</dbReference>
<keyword evidence="4" id="KW-0378">Hydrolase</keyword>
<dbReference type="Proteomes" id="UP001060336">
    <property type="component" value="Chromosome"/>
</dbReference>
<feature type="domain" description="Cytosol aminopeptidase" evidence="6">
    <location>
        <begin position="310"/>
        <end position="317"/>
    </location>
</feature>
<dbReference type="Pfam" id="PF21337">
    <property type="entry name" value="Peptidase_M17_N_1"/>
    <property type="match status" value="1"/>
</dbReference>
<gene>
    <name evidence="7" type="ORF">NUH88_12285</name>
</gene>
<dbReference type="GO" id="GO:0005737">
    <property type="term" value="C:cytoplasm"/>
    <property type="evidence" value="ECO:0007669"/>
    <property type="project" value="InterPro"/>
</dbReference>
<keyword evidence="8" id="KW-1185">Reference proteome</keyword>
<dbReference type="InterPro" id="IPR043472">
    <property type="entry name" value="Macro_dom-like"/>
</dbReference>
<dbReference type="Gene3D" id="3.40.630.10">
    <property type="entry name" value="Zn peptidases"/>
    <property type="match status" value="1"/>
</dbReference>
<dbReference type="Gene3D" id="3.40.220.10">
    <property type="entry name" value="Leucine Aminopeptidase, subunit E, domain 1"/>
    <property type="match status" value="1"/>
</dbReference>
<evidence type="ECO:0000256" key="3">
    <source>
        <dbReference type="ARBA" id="ARBA00022670"/>
    </source>
</evidence>
<dbReference type="EMBL" id="CP102480">
    <property type="protein sequence ID" value="UUX48194.1"/>
    <property type="molecule type" value="Genomic_DNA"/>
</dbReference>
<dbReference type="PANTHER" id="PTHR11963">
    <property type="entry name" value="LEUCINE AMINOPEPTIDASE-RELATED"/>
    <property type="match status" value="1"/>
</dbReference>
<dbReference type="CDD" id="cd00433">
    <property type="entry name" value="Peptidase_M17"/>
    <property type="match status" value="1"/>
</dbReference>
<evidence type="ECO:0000256" key="2">
    <source>
        <dbReference type="ARBA" id="ARBA00022438"/>
    </source>
</evidence>
<dbReference type="InterPro" id="IPR000819">
    <property type="entry name" value="Peptidase_M17_C"/>
</dbReference>
<evidence type="ECO:0000313" key="7">
    <source>
        <dbReference type="EMBL" id="UUX48194.1"/>
    </source>
</evidence>
<evidence type="ECO:0000256" key="5">
    <source>
        <dbReference type="ARBA" id="ARBA00023211"/>
    </source>
</evidence>
<dbReference type="PANTHER" id="PTHR11963:SF20">
    <property type="entry name" value="PEPTIDASE B"/>
    <property type="match status" value="1"/>
</dbReference>